<keyword evidence="5" id="KW-1185">Reference proteome</keyword>
<dbReference type="InterPro" id="IPR043426">
    <property type="entry name" value="MltB-like"/>
</dbReference>
<proteinExistence type="predicted"/>
<dbReference type="Gene3D" id="1.10.530.10">
    <property type="match status" value="1"/>
</dbReference>
<feature type="transmembrane region" description="Helical" evidence="2">
    <location>
        <begin position="20"/>
        <end position="42"/>
    </location>
</feature>
<name>A0ABS4T175_9MICC</name>
<accession>A0ABS4T175</accession>
<protein>
    <submittedName>
        <fullName evidence="4">Membrane-bound lytic murein transglycosylase B</fullName>
    </submittedName>
</protein>
<keyword evidence="2" id="KW-0472">Membrane</keyword>
<gene>
    <name evidence="4" type="ORF">JOF45_000788</name>
</gene>
<keyword evidence="2" id="KW-0812">Transmembrane</keyword>
<evidence type="ECO:0000256" key="1">
    <source>
        <dbReference type="SAM" id="MobiDB-lite"/>
    </source>
</evidence>
<dbReference type="PANTHER" id="PTHR30163">
    <property type="entry name" value="MEMBRANE-BOUND LYTIC MUREIN TRANSGLYCOSYLASE B"/>
    <property type="match status" value="1"/>
</dbReference>
<dbReference type="CDD" id="cd13399">
    <property type="entry name" value="Slt35-like"/>
    <property type="match status" value="1"/>
</dbReference>
<organism evidence="4 5">
    <name type="scientific">Nesterenkonia lacusekhoensis</name>
    <dbReference type="NCBI Taxonomy" id="150832"/>
    <lineage>
        <taxon>Bacteria</taxon>
        <taxon>Bacillati</taxon>
        <taxon>Actinomycetota</taxon>
        <taxon>Actinomycetes</taxon>
        <taxon>Micrococcales</taxon>
        <taxon>Micrococcaceae</taxon>
        <taxon>Nesterenkonia</taxon>
    </lineage>
</organism>
<evidence type="ECO:0000256" key="2">
    <source>
        <dbReference type="SAM" id="Phobius"/>
    </source>
</evidence>
<evidence type="ECO:0000313" key="5">
    <source>
        <dbReference type="Proteomes" id="UP001519331"/>
    </source>
</evidence>
<dbReference type="Pfam" id="PF13406">
    <property type="entry name" value="SLT_2"/>
    <property type="match status" value="1"/>
</dbReference>
<dbReference type="Proteomes" id="UP001519331">
    <property type="component" value="Unassembled WGS sequence"/>
</dbReference>
<comment type="caution">
    <text evidence="4">The sequence shown here is derived from an EMBL/GenBank/DDBJ whole genome shotgun (WGS) entry which is preliminary data.</text>
</comment>
<dbReference type="SUPFAM" id="SSF53955">
    <property type="entry name" value="Lysozyme-like"/>
    <property type="match status" value="1"/>
</dbReference>
<reference evidence="4 5" key="1">
    <citation type="submission" date="2021-03" db="EMBL/GenBank/DDBJ databases">
        <title>Sequencing the genomes of 1000 actinobacteria strains.</title>
        <authorList>
            <person name="Klenk H.-P."/>
        </authorList>
    </citation>
    <scope>NUCLEOTIDE SEQUENCE [LARGE SCALE GENOMIC DNA]</scope>
    <source>
        <strain evidence="4 5">DSM 12544</strain>
    </source>
</reference>
<sequence>MASTSGAARRASSKARRRRAAVGALGALLLVLMIIVMIRSMAGPQEEPEPHPTELGYPSAPEQSVPTLPEGEWETVAAVPLADLPDPGWVQEVSEESGIPSRAVEAYAGAALRVAQEDPDCGIGWNTLAGVGQVESAHGSYDGARIGEDGVVDPPVIGVPLDGSEGLMEIPDTDGGELDGDEEWDRAVGPMQFIPTTWRHWAQDGNLDGGADVHQYDDAALTAAVYLCASGEDLTTDHGWNDAVTAYNQSVEYANDVARHAQEYADSAVG</sequence>
<dbReference type="InterPro" id="IPR023346">
    <property type="entry name" value="Lysozyme-like_dom_sf"/>
</dbReference>
<evidence type="ECO:0000313" key="4">
    <source>
        <dbReference type="EMBL" id="MBP2317769.1"/>
    </source>
</evidence>
<feature type="domain" description="Transglycosylase SLT" evidence="3">
    <location>
        <begin position="184"/>
        <end position="231"/>
    </location>
</feature>
<evidence type="ECO:0000259" key="3">
    <source>
        <dbReference type="Pfam" id="PF13406"/>
    </source>
</evidence>
<keyword evidence="2" id="KW-1133">Transmembrane helix</keyword>
<dbReference type="PANTHER" id="PTHR30163:SF8">
    <property type="entry name" value="LYTIC MUREIN TRANSGLYCOSYLASE"/>
    <property type="match status" value="1"/>
</dbReference>
<dbReference type="InterPro" id="IPR031304">
    <property type="entry name" value="SLT_2"/>
</dbReference>
<feature type="region of interest" description="Disordered" evidence="1">
    <location>
        <begin position="44"/>
        <end position="67"/>
    </location>
</feature>
<dbReference type="EMBL" id="JAGINX010000001">
    <property type="protein sequence ID" value="MBP2317769.1"/>
    <property type="molecule type" value="Genomic_DNA"/>
</dbReference>
<dbReference type="RefSeq" id="WP_342591380.1">
    <property type="nucleotide sequence ID" value="NZ_JAGINX010000001.1"/>
</dbReference>